<organism evidence="9 10">
    <name type="scientific">Pontibacter virosus</name>
    <dbReference type="NCBI Taxonomy" id="1765052"/>
    <lineage>
        <taxon>Bacteria</taxon>
        <taxon>Pseudomonadati</taxon>
        <taxon>Bacteroidota</taxon>
        <taxon>Cytophagia</taxon>
        <taxon>Cytophagales</taxon>
        <taxon>Hymenobacteraceae</taxon>
        <taxon>Pontibacter</taxon>
    </lineage>
</organism>
<dbReference type="GO" id="GO:0003723">
    <property type="term" value="F:RNA binding"/>
    <property type="evidence" value="ECO:0007669"/>
    <property type="project" value="InterPro"/>
</dbReference>
<evidence type="ECO:0000256" key="4">
    <source>
        <dbReference type="HAMAP-Rule" id="MF_00171"/>
    </source>
</evidence>
<dbReference type="InterPro" id="IPR020095">
    <property type="entry name" value="PsdUridine_synth_TruA_C"/>
</dbReference>
<dbReference type="InterPro" id="IPR020094">
    <property type="entry name" value="TruA/RsuA/RluB/E/F_N"/>
</dbReference>
<dbReference type="Pfam" id="PF01416">
    <property type="entry name" value="PseudoU_synth_1"/>
    <property type="match status" value="2"/>
</dbReference>
<evidence type="ECO:0000256" key="7">
    <source>
        <dbReference type="RuleBase" id="RU003792"/>
    </source>
</evidence>
<evidence type="ECO:0000256" key="1">
    <source>
        <dbReference type="ARBA" id="ARBA00009375"/>
    </source>
</evidence>
<gene>
    <name evidence="4" type="primary">truA</name>
    <name evidence="9" type="ORF">C8E01_11839</name>
</gene>
<dbReference type="GO" id="GO:0031119">
    <property type="term" value="P:tRNA pseudouridine synthesis"/>
    <property type="evidence" value="ECO:0007669"/>
    <property type="project" value="UniProtKB-UniRule"/>
</dbReference>
<dbReference type="EMBL" id="QEKI01000018">
    <property type="protein sequence ID" value="PVY38192.1"/>
    <property type="molecule type" value="Genomic_DNA"/>
</dbReference>
<dbReference type="HAMAP" id="MF_00171">
    <property type="entry name" value="TruA"/>
    <property type="match status" value="1"/>
</dbReference>
<sequence length="290" mass="33414">MFAISHLLSKEKKKKTTTLVWRLPVHRQPFLLSLPMRYFLEIAYDGTRFHGWQVQPNALSVQEVLDDCLSKVLRQPINSTGSGRTDTGVHASQQFVHFDVEQELEPEQAVYRINRLLPADIVAKNLYLVTDEAHARFDAFERTYHYHIILAKDPFKRYYATYLPRSVDVGKMNEAAAVLLRYEDFTTFSKVKGDTKHYRCNMYEAVWQQQGDELVFTIRANRFLRGMVRLVVGTLLDVGRRKLSVADFERIIASQDRSKASGAAPSEGLYLAQVLYPEHIFKTSPKTNPL</sequence>
<accession>A0A2U1AP41</accession>
<dbReference type="FunFam" id="3.30.70.580:FF:000001">
    <property type="entry name" value="tRNA pseudouridine synthase A"/>
    <property type="match status" value="1"/>
</dbReference>
<evidence type="ECO:0000313" key="10">
    <source>
        <dbReference type="Proteomes" id="UP000245466"/>
    </source>
</evidence>
<protein>
    <recommendedName>
        <fullName evidence="4">tRNA pseudouridine synthase A</fullName>
        <ecNumber evidence="4">5.4.99.12</ecNumber>
    </recommendedName>
    <alternativeName>
        <fullName evidence="4">tRNA pseudouridine(38-40) synthase</fullName>
    </alternativeName>
    <alternativeName>
        <fullName evidence="4">tRNA pseudouridylate synthase I</fullName>
    </alternativeName>
    <alternativeName>
        <fullName evidence="4">tRNA-uridine isomerase I</fullName>
    </alternativeName>
</protein>
<comment type="caution">
    <text evidence="9">The sequence shown here is derived from an EMBL/GenBank/DDBJ whole genome shotgun (WGS) entry which is preliminary data.</text>
</comment>
<dbReference type="Proteomes" id="UP000245466">
    <property type="component" value="Unassembled WGS sequence"/>
</dbReference>
<dbReference type="AlphaFoldDB" id="A0A2U1AP41"/>
<feature type="domain" description="Pseudouridine synthase I TruA alpha/beta" evidence="8">
    <location>
        <begin position="43"/>
        <end position="120"/>
    </location>
</feature>
<evidence type="ECO:0000259" key="8">
    <source>
        <dbReference type="Pfam" id="PF01416"/>
    </source>
</evidence>
<dbReference type="PIRSF" id="PIRSF001430">
    <property type="entry name" value="tRNA_psdUrid_synth"/>
    <property type="match status" value="1"/>
</dbReference>
<proteinExistence type="inferred from homology"/>
<evidence type="ECO:0000313" key="9">
    <source>
        <dbReference type="EMBL" id="PVY38192.1"/>
    </source>
</evidence>
<dbReference type="EC" id="5.4.99.12" evidence="4"/>
<comment type="subunit">
    <text evidence="4">Homodimer.</text>
</comment>
<dbReference type="GO" id="GO:0160147">
    <property type="term" value="F:tRNA pseudouridine(38-40) synthase activity"/>
    <property type="evidence" value="ECO:0007669"/>
    <property type="project" value="UniProtKB-EC"/>
</dbReference>
<dbReference type="SUPFAM" id="SSF55120">
    <property type="entry name" value="Pseudouridine synthase"/>
    <property type="match status" value="1"/>
</dbReference>
<evidence type="ECO:0000256" key="5">
    <source>
        <dbReference type="PIRSR" id="PIRSR001430-1"/>
    </source>
</evidence>
<keyword evidence="2 4" id="KW-0819">tRNA processing</keyword>
<comment type="function">
    <text evidence="4">Formation of pseudouridine at positions 38, 39 and 40 in the anticodon stem and loop of transfer RNAs.</text>
</comment>
<evidence type="ECO:0000256" key="6">
    <source>
        <dbReference type="PIRSR" id="PIRSR001430-2"/>
    </source>
</evidence>
<dbReference type="Gene3D" id="3.30.70.660">
    <property type="entry name" value="Pseudouridine synthase I, catalytic domain, C-terminal subdomain"/>
    <property type="match status" value="1"/>
</dbReference>
<evidence type="ECO:0000256" key="3">
    <source>
        <dbReference type="ARBA" id="ARBA00023235"/>
    </source>
</evidence>
<dbReference type="PANTHER" id="PTHR11142">
    <property type="entry name" value="PSEUDOURIDYLATE SYNTHASE"/>
    <property type="match status" value="1"/>
</dbReference>
<dbReference type="PANTHER" id="PTHR11142:SF0">
    <property type="entry name" value="TRNA PSEUDOURIDINE SYNTHASE-LIKE 1"/>
    <property type="match status" value="1"/>
</dbReference>
<evidence type="ECO:0000256" key="2">
    <source>
        <dbReference type="ARBA" id="ARBA00022694"/>
    </source>
</evidence>
<dbReference type="Gene3D" id="3.30.70.580">
    <property type="entry name" value="Pseudouridine synthase I, catalytic domain, N-terminal subdomain"/>
    <property type="match status" value="1"/>
</dbReference>
<feature type="domain" description="Pseudouridine synthase I TruA alpha/beta" evidence="8">
    <location>
        <begin position="183"/>
        <end position="277"/>
    </location>
</feature>
<dbReference type="CDD" id="cd02570">
    <property type="entry name" value="PseudoU_synth_EcTruA"/>
    <property type="match status" value="1"/>
</dbReference>
<keyword evidence="3 4" id="KW-0413">Isomerase</keyword>
<dbReference type="InterPro" id="IPR020097">
    <property type="entry name" value="PsdUridine_synth_TruA_a/b_dom"/>
</dbReference>
<comment type="catalytic activity">
    <reaction evidence="4 7">
        <text>uridine(38/39/40) in tRNA = pseudouridine(38/39/40) in tRNA</text>
        <dbReference type="Rhea" id="RHEA:22376"/>
        <dbReference type="Rhea" id="RHEA-COMP:10085"/>
        <dbReference type="Rhea" id="RHEA-COMP:10087"/>
        <dbReference type="ChEBI" id="CHEBI:65314"/>
        <dbReference type="ChEBI" id="CHEBI:65315"/>
        <dbReference type="EC" id="5.4.99.12"/>
    </reaction>
</comment>
<keyword evidence="10" id="KW-1185">Reference proteome</keyword>
<name>A0A2U1AP41_9BACT</name>
<comment type="similarity">
    <text evidence="1 4 7">Belongs to the tRNA pseudouridine synthase TruA family.</text>
</comment>
<dbReference type="InterPro" id="IPR001406">
    <property type="entry name" value="PsdUridine_synth_TruA"/>
</dbReference>
<reference evidence="9 10" key="1">
    <citation type="submission" date="2018-04" db="EMBL/GenBank/DDBJ databases">
        <title>Genomic Encyclopedia of Type Strains, Phase IV (KMG-IV): sequencing the most valuable type-strain genomes for metagenomic binning, comparative biology and taxonomic classification.</title>
        <authorList>
            <person name="Goeker M."/>
        </authorList>
    </citation>
    <scope>NUCLEOTIDE SEQUENCE [LARGE SCALE GENOMIC DNA]</scope>
    <source>
        <strain evidence="9 10">DSM 100231</strain>
    </source>
</reference>
<comment type="caution">
    <text evidence="4">Lacks conserved residue(s) required for the propagation of feature annotation.</text>
</comment>
<feature type="binding site" evidence="4 6">
    <location>
        <position position="144"/>
    </location>
    <ligand>
        <name>substrate</name>
    </ligand>
</feature>
<feature type="active site" description="Nucleophile" evidence="4 5">
    <location>
        <position position="86"/>
    </location>
</feature>
<dbReference type="InterPro" id="IPR020103">
    <property type="entry name" value="PsdUridine_synth_cat_dom_sf"/>
</dbReference>
<dbReference type="NCBIfam" id="TIGR00071">
    <property type="entry name" value="hisT_truA"/>
    <property type="match status" value="1"/>
</dbReference>